<comment type="caution">
    <text evidence="1">The sequence shown here is derived from an EMBL/GenBank/DDBJ whole genome shotgun (WGS) entry which is preliminary data.</text>
</comment>
<organism evidence="1 2">
    <name type="scientific">Advenella mandrilli</name>
    <dbReference type="NCBI Taxonomy" id="2800330"/>
    <lineage>
        <taxon>Bacteria</taxon>
        <taxon>Pseudomonadati</taxon>
        <taxon>Pseudomonadota</taxon>
        <taxon>Betaproteobacteria</taxon>
        <taxon>Burkholderiales</taxon>
        <taxon>Alcaligenaceae</taxon>
    </lineage>
</organism>
<dbReference type="Proteomes" id="UP000635316">
    <property type="component" value="Unassembled WGS sequence"/>
</dbReference>
<name>A0ABS1EEZ6_9BURK</name>
<protein>
    <submittedName>
        <fullName evidence="1">Uncharacterized protein</fullName>
    </submittedName>
</protein>
<dbReference type="EMBL" id="JAENGP010000005">
    <property type="protein sequence ID" value="MBK1780881.1"/>
    <property type="molecule type" value="Genomic_DNA"/>
</dbReference>
<evidence type="ECO:0000313" key="2">
    <source>
        <dbReference type="Proteomes" id="UP000635316"/>
    </source>
</evidence>
<proteinExistence type="predicted"/>
<reference evidence="1 2" key="1">
    <citation type="submission" date="2020-12" db="EMBL/GenBank/DDBJ databases">
        <authorList>
            <person name="Lu T."/>
            <person name="Wang Q."/>
            <person name="Han X."/>
        </authorList>
    </citation>
    <scope>NUCLEOTIDE SEQUENCE [LARGE SCALE GENOMIC DNA]</scope>
    <source>
        <strain evidence="1 2">WQ 585</strain>
    </source>
</reference>
<evidence type="ECO:0000313" key="1">
    <source>
        <dbReference type="EMBL" id="MBK1780881.1"/>
    </source>
</evidence>
<dbReference type="RefSeq" id="WP_200235193.1">
    <property type="nucleotide sequence ID" value="NZ_JAENGP010000005.1"/>
</dbReference>
<accession>A0ABS1EEZ6</accession>
<gene>
    <name evidence="1" type="ORF">JHL22_06595</name>
</gene>
<keyword evidence="2" id="KW-1185">Reference proteome</keyword>
<sequence>MSIKTDPGEYGRKMATIEQLIQFINDGDTESKGELQKRLPTELASLRTLYQVAYGIDDADKTLIAHLASLKPSSNYKEIPHNSAWTLN</sequence>